<dbReference type="Gene3D" id="1.10.260.40">
    <property type="entry name" value="lambda repressor-like DNA-binding domains"/>
    <property type="match status" value="1"/>
</dbReference>
<dbReference type="InterPro" id="IPR010982">
    <property type="entry name" value="Lambda_DNA-bd_dom_sf"/>
</dbReference>
<evidence type="ECO:0000313" key="2">
    <source>
        <dbReference type="Proteomes" id="UP000248627"/>
    </source>
</evidence>
<evidence type="ECO:0000313" key="1">
    <source>
        <dbReference type="EMBL" id="PZF95829.1"/>
    </source>
</evidence>
<dbReference type="CDD" id="cd00093">
    <property type="entry name" value="HTH_XRE"/>
    <property type="match status" value="1"/>
</dbReference>
<comment type="caution">
    <text evidence="1">The sequence shown here is derived from an EMBL/GenBank/DDBJ whole genome shotgun (WGS) entry which is preliminary data.</text>
</comment>
<organism evidence="1 2">
    <name type="scientific">Micromonospora endophytica</name>
    <dbReference type="NCBI Taxonomy" id="515350"/>
    <lineage>
        <taxon>Bacteria</taxon>
        <taxon>Bacillati</taxon>
        <taxon>Actinomycetota</taxon>
        <taxon>Actinomycetes</taxon>
        <taxon>Micromonosporales</taxon>
        <taxon>Micromonosporaceae</taxon>
        <taxon>Micromonospora</taxon>
    </lineage>
</organism>
<keyword evidence="1" id="KW-0238">DNA-binding</keyword>
<dbReference type="SUPFAM" id="SSF47413">
    <property type="entry name" value="lambda repressor-like DNA-binding domains"/>
    <property type="match status" value="1"/>
</dbReference>
<dbReference type="EMBL" id="POTX01000086">
    <property type="protein sequence ID" value="PZF95829.1"/>
    <property type="molecule type" value="Genomic_DNA"/>
</dbReference>
<dbReference type="OrthoDB" id="3422637at2"/>
<dbReference type="Pfam" id="PF19054">
    <property type="entry name" value="DUF5753"/>
    <property type="match status" value="1"/>
</dbReference>
<dbReference type="InterPro" id="IPR043917">
    <property type="entry name" value="DUF5753"/>
</dbReference>
<dbReference type="InterPro" id="IPR001387">
    <property type="entry name" value="Cro/C1-type_HTH"/>
</dbReference>
<dbReference type="AlphaFoldDB" id="A0A2W2D5L0"/>
<proteinExistence type="predicted"/>
<reference evidence="1 2" key="1">
    <citation type="submission" date="2018-01" db="EMBL/GenBank/DDBJ databases">
        <title>Draft genome sequence of Jishengella endophytica.</title>
        <authorList>
            <person name="Sahin N."/>
            <person name="Ay H."/>
            <person name="Saygin H."/>
        </authorList>
    </citation>
    <scope>NUCLEOTIDE SEQUENCE [LARGE SCALE GENOMIC DNA]</scope>
    <source>
        <strain evidence="1 2">DSM 45430</strain>
    </source>
</reference>
<name>A0A2W2D5L0_9ACTN</name>
<keyword evidence="2" id="KW-1185">Reference proteome</keyword>
<accession>A0A2W2D5L0</accession>
<dbReference type="Pfam" id="PF13560">
    <property type="entry name" value="HTH_31"/>
    <property type="match status" value="1"/>
</dbReference>
<protein>
    <submittedName>
        <fullName evidence="1">DNA-binding protein</fullName>
    </submittedName>
</protein>
<dbReference type="GO" id="GO:0003677">
    <property type="term" value="F:DNA binding"/>
    <property type="evidence" value="ECO:0007669"/>
    <property type="project" value="UniProtKB-KW"/>
</dbReference>
<dbReference type="RefSeq" id="WP_111243858.1">
    <property type="nucleotide sequence ID" value="NZ_AP023358.1"/>
</dbReference>
<dbReference type="Proteomes" id="UP000248627">
    <property type="component" value="Unassembled WGS sequence"/>
</dbReference>
<dbReference type="PROSITE" id="PS50943">
    <property type="entry name" value="HTH_CROC1"/>
    <property type="match status" value="1"/>
</dbReference>
<dbReference type="SMART" id="SM00530">
    <property type="entry name" value="HTH_XRE"/>
    <property type="match status" value="1"/>
</dbReference>
<sequence length="265" mass="29854">MEGEQSVDLIRVQLRKQRALAGMNQDEFGKRTNYSASTVSAVETGTRPVDLPYARRADEILETGGLFESLLRTAQQDGQPVWFMPWLKAERKARQLRYFNPTLIPGLFQTENYARAVLRFDDTRPEQEIEQQVAARLERQEILRRERPPQVVAVIDEAALRRTDAIMAEQLAHLLRMTELPFVHIHIIPASAGLHVGLSGPLLIARLPDGTWIGHLDNQLGGEAADTEEKVTTLLSIWECVRAVALPEDLSIALIKEVESQHGPR</sequence>
<gene>
    <name evidence="1" type="ORF">C1I93_14730</name>
</gene>